<dbReference type="Gene3D" id="1.25.40.20">
    <property type="entry name" value="Ankyrin repeat-containing domain"/>
    <property type="match status" value="2"/>
</dbReference>
<protein>
    <submittedName>
        <fullName evidence="5">Ankyrin repeat domain-containing protein</fullName>
    </submittedName>
</protein>
<feature type="region of interest" description="Disordered" evidence="4">
    <location>
        <begin position="280"/>
        <end position="313"/>
    </location>
</feature>
<dbReference type="PANTHER" id="PTHR24173">
    <property type="entry name" value="ANKYRIN REPEAT CONTAINING"/>
    <property type="match status" value="1"/>
</dbReference>
<gene>
    <name evidence="5" type="ORF">OKA04_15265</name>
</gene>
<organism evidence="5 6">
    <name type="scientific">Luteolibacter flavescens</name>
    <dbReference type="NCBI Taxonomy" id="1859460"/>
    <lineage>
        <taxon>Bacteria</taxon>
        <taxon>Pseudomonadati</taxon>
        <taxon>Verrucomicrobiota</taxon>
        <taxon>Verrucomicrobiia</taxon>
        <taxon>Verrucomicrobiales</taxon>
        <taxon>Verrucomicrobiaceae</taxon>
        <taxon>Luteolibacter</taxon>
    </lineage>
</organism>
<dbReference type="Pfam" id="PF12796">
    <property type="entry name" value="Ank_2"/>
    <property type="match status" value="2"/>
</dbReference>
<feature type="compositionally biased region" description="Low complexity" evidence="4">
    <location>
        <begin position="283"/>
        <end position="301"/>
    </location>
</feature>
<dbReference type="RefSeq" id="WP_264502051.1">
    <property type="nucleotide sequence ID" value="NZ_JAPDDS010000008.1"/>
</dbReference>
<dbReference type="InterPro" id="IPR036770">
    <property type="entry name" value="Ankyrin_rpt-contain_sf"/>
</dbReference>
<reference evidence="5 6" key="1">
    <citation type="submission" date="2022-10" db="EMBL/GenBank/DDBJ databases">
        <title>Luteolibacter flavescens strain MCCC 1K03193, whole genome shotgun sequencing project.</title>
        <authorList>
            <person name="Zhao G."/>
            <person name="Shen L."/>
        </authorList>
    </citation>
    <scope>NUCLEOTIDE SEQUENCE [LARGE SCALE GENOMIC DNA]</scope>
    <source>
        <strain evidence="5 6">MCCC 1K03193</strain>
    </source>
</reference>
<feature type="repeat" description="ANK" evidence="3">
    <location>
        <begin position="73"/>
        <end position="105"/>
    </location>
</feature>
<dbReference type="PROSITE" id="PS50088">
    <property type="entry name" value="ANK_REPEAT"/>
    <property type="match status" value="3"/>
</dbReference>
<dbReference type="EMBL" id="JAPDDS010000008">
    <property type="protein sequence ID" value="MCW1886097.1"/>
    <property type="molecule type" value="Genomic_DNA"/>
</dbReference>
<dbReference type="PROSITE" id="PS50297">
    <property type="entry name" value="ANK_REP_REGION"/>
    <property type="match status" value="2"/>
</dbReference>
<dbReference type="SUPFAM" id="SSF48403">
    <property type="entry name" value="Ankyrin repeat"/>
    <property type="match status" value="1"/>
</dbReference>
<dbReference type="Proteomes" id="UP001207930">
    <property type="component" value="Unassembled WGS sequence"/>
</dbReference>
<evidence type="ECO:0000313" key="6">
    <source>
        <dbReference type="Proteomes" id="UP001207930"/>
    </source>
</evidence>
<feature type="repeat" description="ANK" evidence="3">
    <location>
        <begin position="199"/>
        <end position="231"/>
    </location>
</feature>
<keyword evidence="2 3" id="KW-0040">ANK repeat</keyword>
<accession>A0ABT3FRB8</accession>
<name>A0ABT3FRB8_9BACT</name>
<dbReference type="InterPro" id="IPR002110">
    <property type="entry name" value="Ankyrin_rpt"/>
</dbReference>
<comment type="caution">
    <text evidence="5">The sequence shown here is derived from an EMBL/GenBank/DDBJ whole genome shotgun (WGS) entry which is preliminary data.</text>
</comment>
<keyword evidence="6" id="KW-1185">Reference proteome</keyword>
<dbReference type="PANTHER" id="PTHR24173:SF74">
    <property type="entry name" value="ANKYRIN REPEAT DOMAIN-CONTAINING PROTEIN 16"/>
    <property type="match status" value="1"/>
</dbReference>
<proteinExistence type="predicted"/>
<evidence type="ECO:0000256" key="3">
    <source>
        <dbReference type="PROSITE-ProRule" id="PRU00023"/>
    </source>
</evidence>
<feature type="repeat" description="ANK" evidence="3">
    <location>
        <begin position="106"/>
        <end position="138"/>
    </location>
</feature>
<evidence type="ECO:0000256" key="4">
    <source>
        <dbReference type="SAM" id="MobiDB-lite"/>
    </source>
</evidence>
<evidence type="ECO:0000313" key="5">
    <source>
        <dbReference type="EMBL" id="MCW1886097.1"/>
    </source>
</evidence>
<dbReference type="SMART" id="SM00248">
    <property type="entry name" value="ANK"/>
    <property type="match status" value="5"/>
</dbReference>
<sequence length="496" mass="52657">MNGKTLALLLAGTSPLLCLTGCKSREEAAKQTLQESGYDLTPEAFFRAAETDDLTALEKLVTSGIAVDTRNEAGDTALHAAAGAGAKKAADFLLDRKVPVDVTGAEDRTPLMVAVMRGTPEMVRYLLSQKADAHRRDAHGFKPLMLAVKEGRGDMVGELAPYDRDKLDDALLVASLEGKASVIDALTNYGASIYARMEDGRTPLMLAAENGHIEAVDMLLEVGANRFSMDDDGRIAADMAREAGHEELALRLAEAPAEDEFALEEPVDLGAEMLAKVTEKEAAAASSGTPATPTAPGETTGLPWNKPVAGQPAGSAPALLEGVVLEPVARQRVEVSAGEKSIAPLVMRAYRQKDLPMRVESVQGQTATLRMSGGGVQEITEGATIPGSRLKVVRVDSRVQDLKDQPDQVEVSVVEIEDPATGRKRELISGVEPTAHDPVALVEDGQGRHFVAKAGQRFSASDGTEYVVTDVRPNQMVIENRGTGEVITVPLRGPRG</sequence>
<evidence type="ECO:0000256" key="1">
    <source>
        <dbReference type="ARBA" id="ARBA00022737"/>
    </source>
</evidence>
<evidence type="ECO:0000256" key="2">
    <source>
        <dbReference type="ARBA" id="ARBA00023043"/>
    </source>
</evidence>
<keyword evidence="1" id="KW-0677">Repeat</keyword>